<sequence length="922" mass="101307">MGRAQGSPWRGVPNWPSPVAKGFIPFQHGPPPVDFHPVMQQFPPPPMFSIRPSMELNQSGVPYHVPDGDRFSSHGRSLGWRNLVDESCPPIHGWDANNTVFGDESHIYGRLDWDHHRRLTDGYSAHGPADDVWAEQTGLEAQNDKKQPSVQVESVDIDQSSDALERNTLKAAPKTIPEEIPNLSRKDGACLLHVYLSMVDISPDLTQPELYSQYTDLMGMKQNLNTEEADSKLLLVEEAIDATVKISNKTSSGLLFPTIKDSVLQNTMSLYKKLKEEAKTINGDKLPFSNVENLEAAPALDLEVAGSNEDKLGGLVPACGQQEAEVAASALTKVKMEVFSAITNEKINEPDLADALEKPEGSIAALNKVKMELNLVPKQETLDYIVEVKSSSPQNVETSDTHSPGKMFNTAQMFEADNDQSWNHVHPEQPYCHLARSGADENSSLVYPVENMSIDGVHYASHWNPAPRSNGFPSSSHSIEVPHFQTDASGPSHDPFLLPSAAGSFSMAPENYAHHASSSDYGGQIFHGVEGGFVDVTMTNGRGTYKRKSPSVPAVCERGSSSGYYNSGNPPDLSSDTWQEKPNTDSHHAPWDCTTIGSSYRGNSLSIGGEATLRNVRSRAAVDLETNLARTHLSGNPSHHSYTTGNFADHSGSVELMGQSSNMPIRDWSHIHMSPVAHGRIPLPDANVFSHETNHFIIGSSNTSAAVEIGGYHNDMISSRTPIPQNLQGTSNHSVRTSDEGLQLVAESYSSRHPRPLSTIGWRNSDRSGRTRISSDRYRSLSDEAGLRGRLAPEGLMIVDRSALYGSRNLFDQHRDMRLDIDNMSYEELLALGERIGSVSTGMSEDLISKCLTESIYCSSDQFQEEGKCVICLEEYKNMDDVGTMKTCGHDFHVDCIKKWLEMKNLCPICKGSALADHMKEK</sequence>
<comment type="caution">
    <text evidence="1">The sequence shown here is derived from an EMBL/GenBank/DDBJ whole genome shotgun (WGS) entry which is preliminary data.</text>
</comment>
<dbReference type="EMBL" id="CM045767">
    <property type="protein sequence ID" value="KAI7998306.1"/>
    <property type="molecule type" value="Genomic_DNA"/>
</dbReference>
<evidence type="ECO:0000313" key="2">
    <source>
        <dbReference type="Proteomes" id="UP001060215"/>
    </source>
</evidence>
<gene>
    <name evidence="1" type="ORF">LOK49_LG10G01777</name>
</gene>
<protein>
    <submittedName>
        <fullName evidence="1">E3 ubiquitin-protein ligase MBR2</fullName>
    </submittedName>
</protein>
<reference evidence="1 2" key="1">
    <citation type="journal article" date="2022" name="Plant J.">
        <title>Chromosome-level genome of Camellia lanceoleosa provides a valuable resource for understanding genome evolution and self-incompatibility.</title>
        <authorList>
            <person name="Gong W."/>
            <person name="Xiao S."/>
            <person name="Wang L."/>
            <person name="Liao Z."/>
            <person name="Chang Y."/>
            <person name="Mo W."/>
            <person name="Hu G."/>
            <person name="Li W."/>
            <person name="Zhao G."/>
            <person name="Zhu H."/>
            <person name="Hu X."/>
            <person name="Ji K."/>
            <person name="Xiang X."/>
            <person name="Song Q."/>
            <person name="Yuan D."/>
            <person name="Jin S."/>
            <person name="Zhang L."/>
        </authorList>
    </citation>
    <scope>NUCLEOTIDE SEQUENCE [LARGE SCALE GENOMIC DNA]</scope>
    <source>
        <strain evidence="1">SQ_2022a</strain>
    </source>
</reference>
<keyword evidence="2" id="KW-1185">Reference proteome</keyword>
<evidence type="ECO:0000313" key="1">
    <source>
        <dbReference type="EMBL" id="KAI7998306.1"/>
    </source>
</evidence>
<proteinExistence type="predicted"/>
<name>A0ACC0GB03_9ERIC</name>
<accession>A0ACC0GB03</accession>
<dbReference type="Proteomes" id="UP001060215">
    <property type="component" value="Chromosome 10"/>
</dbReference>
<organism evidence="1 2">
    <name type="scientific">Camellia lanceoleosa</name>
    <dbReference type="NCBI Taxonomy" id="1840588"/>
    <lineage>
        <taxon>Eukaryota</taxon>
        <taxon>Viridiplantae</taxon>
        <taxon>Streptophyta</taxon>
        <taxon>Embryophyta</taxon>
        <taxon>Tracheophyta</taxon>
        <taxon>Spermatophyta</taxon>
        <taxon>Magnoliopsida</taxon>
        <taxon>eudicotyledons</taxon>
        <taxon>Gunneridae</taxon>
        <taxon>Pentapetalae</taxon>
        <taxon>asterids</taxon>
        <taxon>Ericales</taxon>
        <taxon>Theaceae</taxon>
        <taxon>Camellia</taxon>
    </lineage>
</organism>